<gene>
    <name evidence="4" type="ORF">FHX33_001360</name>
</gene>
<protein>
    <recommendedName>
        <fullName evidence="3">PH domain-containing protein</fullName>
    </recommendedName>
</protein>
<keyword evidence="2" id="KW-1133">Transmembrane helix</keyword>
<feature type="region of interest" description="Disordered" evidence="1">
    <location>
        <begin position="161"/>
        <end position="181"/>
    </location>
</feature>
<comment type="caution">
    <text evidence="4">The sequence shown here is derived from an EMBL/GenBank/DDBJ whole genome shotgun (WGS) entry which is preliminary data.</text>
</comment>
<dbReference type="InterPro" id="IPR057446">
    <property type="entry name" value="PH_bac"/>
</dbReference>
<dbReference type="Pfam" id="PF25362">
    <property type="entry name" value="bPH_11"/>
    <property type="match status" value="1"/>
</dbReference>
<feature type="transmembrane region" description="Helical" evidence="2">
    <location>
        <begin position="6"/>
        <end position="25"/>
    </location>
</feature>
<keyword evidence="2" id="KW-0812">Transmembrane</keyword>
<feature type="compositionally biased region" description="Low complexity" evidence="1">
    <location>
        <begin position="162"/>
        <end position="174"/>
    </location>
</feature>
<dbReference type="AlphaFoldDB" id="A0A7W4UUS8"/>
<proteinExistence type="predicted"/>
<evidence type="ECO:0000259" key="3">
    <source>
        <dbReference type="Pfam" id="PF25362"/>
    </source>
</evidence>
<feature type="domain" description="PH" evidence="3">
    <location>
        <begin position="40"/>
        <end position="157"/>
    </location>
</feature>
<dbReference type="EMBL" id="JACHVP010000001">
    <property type="protein sequence ID" value="MBB2966628.1"/>
    <property type="molecule type" value="Genomic_DNA"/>
</dbReference>
<dbReference type="RefSeq" id="WP_021762394.1">
    <property type="nucleotide sequence ID" value="NZ_JACHVP010000001.1"/>
</dbReference>
<evidence type="ECO:0000256" key="2">
    <source>
        <dbReference type="SAM" id="Phobius"/>
    </source>
</evidence>
<organism evidence="4 5">
    <name type="scientific">Leifsonia aquatica</name>
    <name type="common">Corynebacterium aquaticum</name>
    <dbReference type="NCBI Taxonomy" id="144185"/>
    <lineage>
        <taxon>Bacteria</taxon>
        <taxon>Bacillati</taxon>
        <taxon>Actinomycetota</taxon>
        <taxon>Actinomycetes</taxon>
        <taxon>Micrococcales</taxon>
        <taxon>Microbacteriaceae</taxon>
        <taxon>Leifsonia</taxon>
    </lineage>
</organism>
<reference evidence="4 5" key="1">
    <citation type="submission" date="2020-08" db="EMBL/GenBank/DDBJ databases">
        <title>Sequencing the genomes of 1000 actinobacteria strains.</title>
        <authorList>
            <person name="Klenk H.-P."/>
        </authorList>
    </citation>
    <scope>NUCLEOTIDE SEQUENCE [LARGE SCALE GENOMIC DNA]</scope>
    <source>
        <strain evidence="4 5">DSM 20146</strain>
    </source>
</reference>
<dbReference type="Proteomes" id="UP000538196">
    <property type="component" value="Unassembled WGS sequence"/>
</dbReference>
<evidence type="ECO:0000313" key="5">
    <source>
        <dbReference type="Proteomes" id="UP000538196"/>
    </source>
</evidence>
<evidence type="ECO:0000313" key="4">
    <source>
        <dbReference type="EMBL" id="MBB2966628.1"/>
    </source>
</evidence>
<sequence length="181" mass="18778">MDKFLPTLGVAIVLVLILLLAFWGWRRRGRRDVSAGGGHPAPAQLGAPTAAADVLYVATTKAGEQLERLVLPGLTYRGKGSLSVSPEGVSIRVAGEQPVFVPASTLTGVGAATFTIDRVVERDGLLRFGWTTSGGVPADSYFRVVDPAGRDAVTAAIQDILPGATPTGSTTGPEGPEDQEV</sequence>
<accession>A0A7W4UUS8</accession>
<name>A0A7W4UUS8_LEIAQ</name>
<keyword evidence="2" id="KW-0472">Membrane</keyword>
<evidence type="ECO:0000256" key="1">
    <source>
        <dbReference type="SAM" id="MobiDB-lite"/>
    </source>
</evidence>
<keyword evidence="5" id="KW-1185">Reference proteome</keyword>